<dbReference type="InterPro" id="IPR014756">
    <property type="entry name" value="Ig_E-set"/>
</dbReference>
<dbReference type="PROSITE" id="PS00210">
    <property type="entry name" value="HEMOCYANIN_2"/>
    <property type="match status" value="1"/>
</dbReference>
<dbReference type="GO" id="GO:0005615">
    <property type="term" value="C:extracellular space"/>
    <property type="evidence" value="ECO:0007669"/>
    <property type="project" value="UniProtKB-ARBA"/>
</dbReference>
<dbReference type="SUPFAM" id="SSF81296">
    <property type="entry name" value="E set domains"/>
    <property type="match status" value="1"/>
</dbReference>
<protein>
    <recommendedName>
        <fullName evidence="5">Tyrosinase copper-binding domain-containing protein</fullName>
    </recommendedName>
</protein>
<accession>A0A7R9FWB4</accession>
<dbReference type="PROSITE" id="PS00498">
    <property type="entry name" value="TYROSINASE_2"/>
    <property type="match status" value="1"/>
</dbReference>
<dbReference type="InterPro" id="IPR037020">
    <property type="entry name" value="Hemocyanin_C_sf"/>
</dbReference>
<dbReference type="PRINTS" id="PR00187">
    <property type="entry name" value="HAEMOCYANIN"/>
</dbReference>
<name>A0A7R9FWB4_TIMSH</name>
<dbReference type="PANTHER" id="PTHR11511">
    <property type="entry name" value="LARVAL STORAGE PROTEIN/PHENOLOXIDASE"/>
    <property type="match status" value="1"/>
</dbReference>
<organism evidence="6">
    <name type="scientific">Timema shepardi</name>
    <name type="common">Walking stick</name>
    <dbReference type="NCBI Taxonomy" id="629360"/>
    <lineage>
        <taxon>Eukaryota</taxon>
        <taxon>Metazoa</taxon>
        <taxon>Ecdysozoa</taxon>
        <taxon>Arthropoda</taxon>
        <taxon>Hexapoda</taxon>
        <taxon>Insecta</taxon>
        <taxon>Pterygota</taxon>
        <taxon>Neoptera</taxon>
        <taxon>Polyneoptera</taxon>
        <taxon>Phasmatodea</taxon>
        <taxon>Timematodea</taxon>
        <taxon>Timematoidea</taxon>
        <taxon>Timematidae</taxon>
        <taxon>Timema</taxon>
    </lineage>
</organism>
<dbReference type="Pfam" id="PF00372">
    <property type="entry name" value="Hemocyanin_M"/>
    <property type="match status" value="1"/>
</dbReference>
<dbReference type="InterPro" id="IPR013788">
    <property type="entry name" value="Hemocyanin/hexamerin"/>
</dbReference>
<dbReference type="Gene3D" id="1.20.1370.10">
    <property type="entry name" value="Hemocyanin, N-terminal domain"/>
    <property type="match status" value="1"/>
</dbReference>
<dbReference type="SUPFAM" id="SSF48056">
    <property type="entry name" value="Di-copper centre-containing domain"/>
    <property type="match status" value="1"/>
</dbReference>
<dbReference type="InterPro" id="IPR000896">
    <property type="entry name" value="Hemocyanin/hexamerin_mid_dom"/>
</dbReference>
<dbReference type="InterPro" id="IPR036697">
    <property type="entry name" value="Hemocyanin_N_sf"/>
</dbReference>
<proteinExistence type="inferred from homology"/>
<dbReference type="EMBL" id="OC000519">
    <property type="protein sequence ID" value="CAD7257558.1"/>
    <property type="molecule type" value="Genomic_DNA"/>
</dbReference>
<feature type="signal peptide" evidence="4">
    <location>
        <begin position="1"/>
        <end position="18"/>
    </location>
</feature>
<keyword evidence="3" id="KW-0503">Monooxygenase</keyword>
<keyword evidence="2" id="KW-0758">Storage protein</keyword>
<evidence type="ECO:0000256" key="1">
    <source>
        <dbReference type="ARBA" id="ARBA00009470"/>
    </source>
</evidence>
<evidence type="ECO:0000259" key="5">
    <source>
        <dbReference type="PROSITE" id="PS00498"/>
    </source>
</evidence>
<reference evidence="6" key="1">
    <citation type="submission" date="2020-11" db="EMBL/GenBank/DDBJ databases">
        <authorList>
            <person name="Tran Van P."/>
        </authorList>
    </citation>
    <scope>NUCLEOTIDE SEQUENCE</scope>
</reference>
<dbReference type="InterPro" id="IPR005203">
    <property type="entry name" value="Hemocyanin_C"/>
</dbReference>
<dbReference type="Pfam" id="PF03722">
    <property type="entry name" value="Hemocyanin_N"/>
    <property type="match status" value="1"/>
</dbReference>
<dbReference type="InterPro" id="IPR005204">
    <property type="entry name" value="Hemocyanin_N"/>
</dbReference>
<evidence type="ECO:0000256" key="3">
    <source>
        <dbReference type="ARBA" id="ARBA00023033"/>
    </source>
</evidence>
<dbReference type="AlphaFoldDB" id="A0A7R9FWB4"/>
<feature type="domain" description="Tyrosinase copper-binding" evidence="5">
    <location>
        <begin position="439"/>
        <end position="450"/>
    </location>
</feature>
<dbReference type="InterPro" id="IPR002227">
    <property type="entry name" value="Tyrosinase_Cu-bd"/>
</dbReference>
<dbReference type="Gene3D" id="2.60.40.1520">
    <property type="entry name" value="Hemocyanin, C-terminal domain"/>
    <property type="match status" value="1"/>
</dbReference>
<dbReference type="GO" id="GO:0004497">
    <property type="term" value="F:monooxygenase activity"/>
    <property type="evidence" value="ECO:0007669"/>
    <property type="project" value="UniProtKB-KW"/>
</dbReference>
<sequence length="604" mass="70040">MRWVLALVCATLCHLAAAKSTRGEVPADKDFLIKQKEILRLFNKVHEPNRFKEQMEIAKVYEPSNNLNRYKVELEELNPHLRAGRVENHLGKIAPSSPDRDSNLDLPVLSSRAQHDKRNPAPVKKLVRLCTNNSLLPRGKIFTLFNDKHRNEMVLLFESFLFSQDWETFYKTACWARDRINEVYLRADGGSSPQRGHQGGSLTTHLYVNSEVIHAAYKAKMRQEPAVVRMNFTGTIRNPEQRVAYLGEDIGLNSHHAHWHMDFPFWWKPEEYGVEKDRQGELFYYMHHQLIARFDLERLSNDLPFVKPLGWNQKIVDGFYPQTTYRVGGEFPARPDNFEFQDLQNIKIKDLMDYDRRIREAIHQQAVYTVNGDYYSLNDSTGINTLGQIMEPSCGSKHREYYGALHNYGHILLGQITDPKGKFDMPPGVMEHFETATRDPAFFRLHKHIDNLFKLHKDLLPPYSRDEVSQAQSITRLEVPGVTLTKEFPAPALKLEFPGVKIQDLSVDELTTYFEDFDIDLLNALDDTVDLDDVNIKARVRRLNHKPFAFHFTVESDKENLVAVRVFMGPKYDWFGQEIPLDEKRSYMVEIDKFVTKGKTASLI</sequence>
<dbReference type="Gene3D" id="1.10.1280.10">
    <property type="entry name" value="Di-copper center containing domain from catechol oxidase"/>
    <property type="match status" value="1"/>
</dbReference>
<dbReference type="GO" id="GO:0045735">
    <property type="term" value="F:nutrient reservoir activity"/>
    <property type="evidence" value="ECO:0007669"/>
    <property type="project" value="UniProtKB-KW"/>
</dbReference>
<dbReference type="InterPro" id="IPR008922">
    <property type="entry name" value="Di-copper_centre_dom_sf"/>
</dbReference>
<dbReference type="Pfam" id="PF03723">
    <property type="entry name" value="Hemocyanin_C"/>
    <property type="match status" value="1"/>
</dbReference>
<feature type="chain" id="PRO_5031091275" description="Tyrosinase copper-binding domain-containing protein" evidence="4">
    <location>
        <begin position="19"/>
        <end position="604"/>
    </location>
</feature>
<keyword evidence="4" id="KW-0732">Signal</keyword>
<comment type="similarity">
    <text evidence="1">Belongs to the tyrosinase family. Hemocyanin subfamily.</text>
</comment>
<dbReference type="PANTHER" id="PTHR11511:SF5">
    <property type="entry name" value="FAT-BODY PROTEIN 1-RELATED"/>
    <property type="match status" value="1"/>
</dbReference>
<evidence type="ECO:0000256" key="2">
    <source>
        <dbReference type="ARBA" id="ARBA00022761"/>
    </source>
</evidence>
<gene>
    <name evidence="6" type="ORF">TSIB3V08_LOCUS1816</name>
</gene>
<evidence type="ECO:0000313" key="6">
    <source>
        <dbReference type="EMBL" id="CAD7257558.1"/>
    </source>
</evidence>
<evidence type="ECO:0000256" key="4">
    <source>
        <dbReference type="SAM" id="SignalP"/>
    </source>
</evidence>
<dbReference type="SUPFAM" id="SSF48050">
    <property type="entry name" value="Hemocyanin, N-terminal domain"/>
    <property type="match status" value="1"/>
</dbReference>
<keyword evidence="3" id="KW-0560">Oxidoreductase</keyword>